<name>A0ABU5LD53_9GAMM</name>
<proteinExistence type="predicted"/>
<gene>
    <name evidence="2" type="ORF">N4G40_06255</name>
</gene>
<dbReference type="Gene3D" id="3.40.50.11200">
    <property type="match status" value="1"/>
</dbReference>
<evidence type="ECO:0000313" key="3">
    <source>
        <dbReference type="Proteomes" id="UP001288620"/>
    </source>
</evidence>
<dbReference type="RefSeq" id="WP_322541918.1">
    <property type="nucleotide sequence ID" value="NZ_JAOBTT010000001.1"/>
</dbReference>
<evidence type="ECO:0000313" key="2">
    <source>
        <dbReference type="EMBL" id="MDZ7277876.1"/>
    </source>
</evidence>
<accession>A0ABU5LD53</accession>
<feature type="domain" description="Thoeris protein ThsB TIR-like" evidence="1">
    <location>
        <begin position="8"/>
        <end position="114"/>
    </location>
</feature>
<protein>
    <submittedName>
        <fullName evidence="2">TIR domain-containing protein</fullName>
    </submittedName>
</protein>
<dbReference type="InterPro" id="IPR015032">
    <property type="entry name" value="ThsB__TIR-like_domain"/>
</dbReference>
<evidence type="ECO:0000259" key="1">
    <source>
        <dbReference type="Pfam" id="PF08937"/>
    </source>
</evidence>
<organism evidence="2 3">
    <name type="scientific">Pantoea eucrina</name>
    <dbReference type="NCBI Taxonomy" id="472693"/>
    <lineage>
        <taxon>Bacteria</taxon>
        <taxon>Pseudomonadati</taxon>
        <taxon>Pseudomonadota</taxon>
        <taxon>Gammaproteobacteria</taxon>
        <taxon>Enterobacterales</taxon>
        <taxon>Erwiniaceae</taxon>
        <taxon>Pantoea</taxon>
    </lineage>
</organism>
<dbReference type="Pfam" id="PF08937">
    <property type="entry name" value="ThsB_TIR"/>
    <property type="match status" value="1"/>
</dbReference>
<keyword evidence="3" id="KW-1185">Reference proteome</keyword>
<sequence>MAYRNGTYVAFHANGTNRPGESDISYYNLLKAWSGKGDDSFAFINSHDKASTVRDSSKAETLRRSLHERLKNSKNMLLIIGDTTKDDDDWVPFEINKAVDTYKLPLIIAYTKAVNNGGVIRNPNALSKYWPEALKEKIDASSVNAIHIPFLKNAINDAIGQFDHKNPPLGKGLGIYSDDAYRSFGFTL</sequence>
<comment type="caution">
    <text evidence="2">The sequence shown here is derived from an EMBL/GenBank/DDBJ whole genome shotgun (WGS) entry which is preliminary data.</text>
</comment>
<reference evidence="3" key="1">
    <citation type="submission" date="2023-07" db="EMBL/GenBank/DDBJ databases">
        <title>Structural and functional analysis of rice phyllospheric bacteria for their antimicrobial properties and defense elicitation against blast disease.</title>
        <authorList>
            <person name="Sahu K.P."/>
            <person name="Asharani P."/>
            <person name="Kumar M."/>
            <person name="Reddy B."/>
            <person name="Kumar A."/>
        </authorList>
    </citation>
    <scope>NUCLEOTIDE SEQUENCE [LARGE SCALE GENOMIC DNA]</scope>
    <source>
        <strain evidence="3">OsEp_Plm_30P10</strain>
    </source>
</reference>
<dbReference type="EMBL" id="JAOBTT010000001">
    <property type="protein sequence ID" value="MDZ7277876.1"/>
    <property type="molecule type" value="Genomic_DNA"/>
</dbReference>
<dbReference type="Proteomes" id="UP001288620">
    <property type="component" value="Unassembled WGS sequence"/>
</dbReference>